<dbReference type="Proteomes" id="UP000829720">
    <property type="component" value="Unassembled WGS sequence"/>
</dbReference>
<dbReference type="GO" id="GO:0005886">
    <property type="term" value="C:plasma membrane"/>
    <property type="evidence" value="ECO:0007669"/>
    <property type="project" value="TreeGrafter"/>
</dbReference>
<feature type="compositionally biased region" description="Low complexity" evidence="1">
    <location>
        <begin position="272"/>
        <end position="282"/>
    </location>
</feature>
<name>A0A8T3CWZ0_9TELE</name>
<keyword evidence="5" id="KW-1185">Reference proteome</keyword>
<feature type="compositionally biased region" description="Low complexity" evidence="1">
    <location>
        <begin position="45"/>
        <end position="82"/>
    </location>
</feature>
<feature type="compositionally biased region" description="Pro residues" evidence="1">
    <location>
        <begin position="83"/>
        <end position="96"/>
    </location>
</feature>
<feature type="chain" id="PRO_5035714443" evidence="3">
    <location>
        <begin position="26"/>
        <end position="282"/>
    </location>
</feature>
<dbReference type="PANTHER" id="PTHR47309">
    <property type="entry name" value="T-CELL SURFACE GLYCOPROTEIN CD5"/>
    <property type="match status" value="1"/>
</dbReference>
<organism evidence="4 5">
    <name type="scientific">Albula goreensis</name>
    <dbReference type="NCBI Taxonomy" id="1534307"/>
    <lineage>
        <taxon>Eukaryota</taxon>
        <taxon>Metazoa</taxon>
        <taxon>Chordata</taxon>
        <taxon>Craniata</taxon>
        <taxon>Vertebrata</taxon>
        <taxon>Euteleostomi</taxon>
        <taxon>Actinopterygii</taxon>
        <taxon>Neopterygii</taxon>
        <taxon>Teleostei</taxon>
        <taxon>Albuliformes</taxon>
        <taxon>Albulidae</taxon>
        <taxon>Albula</taxon>
    </lineage>
</organism>
<keyword evidence="2" id="KW-0812">Transmembrane</keyword>
<evidence type="ECO:0000256" key="3">
    <source>
        <dbReference type="SAM" id="SignalP"/>
    </source>
</evidence>
<sequence>MFFTSMDVTATGILLAHLLLSLVSSVTTQNGTTIQQSTQPMPADSSTSSPFSSSSSSSASSSNTSSSSSSSSSSPTNCSCSPAPSPNPPQTPPPPMLGVIGLGGVACEGVVYLTLGSGQPLPLCKWNRIDERMVCQEARCGPFRRLSDREGPGKGYSIERDGTVIKNCTVLHIQCEAGSDSKQLVAYKVVTGLLCVPIIIFLLVQFGPQIYSTICKRFLGRRRREWIGPTESQSVSFYRAQAGLHPNSNADKRQSYPGLERLTVTNSREPSSNRNSDYDSYN</sequence>
<dbReference type="AlphaFoldDB" id="A0A8T3CWZ0"/>
<dbReference type="EMBL" id="JAERUA010000018">
    <property type="protein sequence ID" value="KAI1887834.1"/>
    <property type="molecule type" value="Genomic_DNA"/>
</dbReference>
<gene>
    <name evidence="4" type="ORF">AGOR_G00194520</name>
</gene>
<comment type="caution">
    <text evidence="4">The sequence shown here is derived from an EMBL/GenBank/DDBJ whole genome shotgun (WGS) entry which is preliminary data.</text>
</comment>
<feature type="transmembrane region" description="Helical" evidence="2">
    <location>
        <begin position="189"/>
        <end position="214"/>
    </location>
</feature>
<proteinExistence type="predicted"/>
<keyword evidence="3" id="KW-0732">Signal</keyword>
<evidence type="ECO:0000256" key="2">
    <source>
        <dbReference type="SAM" id="Phobius"/>
    </source>
</evidence>
<dbReference type="PANTHER" id="PTHR47309:SF1">
    <property type="entry name" value="T-CELL SURFACE GLYCOPROTEIN CD5"/>
    <property type="match status" value="1"/>
</dbReference>
<evidence type="ECO:0000313" key="4">
    <source>
        <dbReference type="EMBL" id="KAI1887834.1"/>
    </source>
</evidence>
<protein>
    <submittedName>
        <fullName evidence="4">Uncharacterized protein</fullName>
    </submittedName>
</protein>
<evidence type="ECO:0000313" key="5">
    <source>
        <dbReference type="Proteomes" id="UP000829720"/>
    </source>
</evidence>
<keyword evidence="2" id="KW-1133">Transmembrane helix</keyword>
<evidence type="ECO:0000256" key="1">
    <source>
        <dbReference type="SAM" id="MobiDB-lite"/>
    </source>
</evidence>
<reference evidence="4" key="1">
    <citation type="submission" date="2021-01" db="EMBL/GenBank/DDBJ databases">
        <authorList>
            <person name="Zahm M."/>
            <person name="Roques C."/>
            <person name="Cabau C."/>
            <person name="Klopp C."/>
            <person name="Donnadieu C."/>
            <person name="Jouanno E."/>
            <person name="Lampietro C."/>
            <person name="Louis A."/>
            <person name="Herpin A."/>
            <person name="Echchiki A."/>
            <person name="Berthelot C."/>
            <person name="Parey E."/>
            <person name="Roest-Crollius H."/>
            <person name="Braasch I."/>
            <person name="Postlethwait J."/>
            <person name="Bobe J."/>
            <person name="Montfort J."/>
            <person name="Bouchez O."/>
            <person name="Begum T."/>
            <person name="Mejri S."/>
            <person name="Adams A."/>
            <person name="Chen W.-J."/>
            <person name="Guiguen Y."/>
        </authorList>
    </citation>
    <scope>NUCLEOTIDE SEQUENCE</scope>
    <source>
        <tissue evidence="4">Blood</tissue>
    </source>
</reference>
<accession>A0A8T3CWZ0</accession>
<keyword evidence="2" id="KW-0472">Membrane</keyword>
<dbReference type="GO" id="GO:0031295">
    <property type="term" value="P:T cell costimulation"/>
    <property type="evidence" value="ECO:0007669"/>
    <property type="project" value="TreeGrafter"/>
</dbReference>
<feature type="region of interest" description="Disordered" evidence="1">
    <location>
        <begin position="33"/>
        <end position="96"/>
    </location>
</feature>
<feature type="region of interest" description="Disordered" evidence="1">
    <location>
        <begin position="245"/>
        <end position="282"/>
    </location>
</feature>
<feature type="signal peptide" evidence="3">
    <location>
        <begin position="1"/>
        <end position="25"/>
    </location>
</feature>
<dbReference type="InterPro" id="IPR003566">
    <property type="entry name" value="Tcell_CD5"/>
</dbReference>
<dbReference type="OrthoDB" id="544868at2759"/>